<evidence type="ECO:0000313" key="4">
    <source>
        <dbReference type="Proteomes" id="UP000053237"/>
    </source>
</evidence>
<evidence type="ECO:0000256" key="1">
    <source>
        <dbReference type="RuleBase" id="RU369042"/>
    </source>
</evidence>
<keyword evidence="4" id="KW-1185">Reference proteome</keyword>
<protein>
    <recommendedName>
        <fullName evidence="1">Crossover junction endonuclease MUS81</fullName>
        <ecNumber evidence="1">3.1.22.-</ecNumber>
    </recommendedName>
</protein>
<keyword evidence="1" id="KW-0539">Nucleus</keyword>
<dbReference type="AlphaFoldDB" id="A0A024GKT7"/>
<proteinExistence type="inferred from homology"/>
<accession>A0A024GKT7</accession>
<name>A0A024GKT7_9STRA</name>
<keyword evidence="1" id="KW-0460">Magnesium</keyword>
<evidence type="ECO:0000256" key="2">
    <source>
        <dbReference type="SAM" id="MobiDB-lite"/>
    </source>
</evidence>
<dbReference type="EMBL" id="CAIX01000166">
    <property type="protein sequence ID" value="CCI47344.1"/>
    <property type="molecule type" value="Genomic_DNA"/>
</dbReference>
<gene>
    <name evidence="3" type="ORF">BN9_083510</name>
</gene>
<dbReference type="GO" id="GO:0005634">
    <property type="term" value="C:nucleus"/>
    <property type="evidence" value="ECO:0007669"/>
    <property type="project" value="UniProtKB-SubCell"/>
</dbReference>
<feature type="region of interest" description="Disordered" evidence="2">
    <location>
        <begin position="1"/>
        <end position="22"/>
    </location>
</feature>
<organism evidence="3 4">
    <name type="scientific">Albugo candida</name>
    <dbReference type="NCBI Taxonomy" id="65357"/>
    <lineage>
        <taxon>Eukaryota</taxon>
        <taxon>Sar</taxon>
        <taxon>Stramenopiles</taxon>
        <taxon>Oomycota</taxon>
        <taxon>Peronosporomycetes</taxon>
        <taxon>Albuginales</taxon>
        <taxon>Albuginaceae</taxon>
        <taxon>Albugo</taxon>
    </lineage>
</organism>
<dbReference type="OrthoDB" id="343092at2759"/>
<dbReference type="PANTHER" id="PTHR13451">
    <property type="entry name" value="CLASS II CROSSOVER JUNCTION ENDONUCLEASE MUS81"/>
    <property type="match status" value="1"/>
</dbReference>
<comment type="subcellular location">
    <subcellularLocation>
        <location evidence="1">Nucleus</location>
    </subcellularLocation>
</comment>
<comment type="cofactor">
    <cofactor evidence="1">
        <name>Mg(2+)</name>
        <dbReference type="ChEBI" id="CHEBI:18420"/>
    </cofactor>
</comment>
<keyword evidence="1" id="KW-0227">DNA damage</keyword>
<dbReference type="GO" id="GO:0046872">
    <property type="term" value="F:metal ion binding"/>
    <property type="evidence" value="ECO:0007669"/>
    <property type="project" value="UniProtKB-UniRule"/>
</dbReference>
<keyword evidence="1" id="KW-0378">Hydrolase</keyword>
<dbReference type="GO" id="GO:0000712">
    <property type="term" value="P:resolution of meiotic recombination intermediates"/>
    <property type="evidence" value="ECO:0007669"/>
    <property type="project" value="TreeGrafter"/>
</dbReference>
<reference evidence="3 4" key="1">
    <citation type="submission" date="2012-05" db="EMBL/GenBank/DDBJ databases">
        <title>Recombination and specialization in a pathogen metapopulation.</title>
        <authorList>
            <person name="Gardiner A."/>
            <person name="Kemen E."/>
            <person name="Schultz-Larsen T."/>
            <person name="MacLean D."/>
            <person name="Van Oosterhout C."/>
            <person name="Jones J.D.G."/>
        </authorList>
    </citation>
    <scope>NUCLEOTIDE SEQUENCE [LARGE SCALE GENOMIC DNA]</scope>
    <source>
        <strain evidence="3 4">Ac Nc2</strain>
    </source>
</reference>
<sequence length="478" mass="53786">MDKSHCSSVRKRQRTKTSDETKDEKINELLDEIGVIRSAEKRASVIKPAIIDLLSPESAGKDASRQSHKAKHFSTLLSSMDFESPSKATNLGSTIDLTTPENKACDRKSSKRFSPGSPELELLSRVVATGRKGCGEQFDELTEKLECRNKDGKNIMEIKVSSPRARRKCCVMTRYIKKSTPWVAMEQSLSQSCVGEAIKSLLSSMTTTARSTPFQLLPSFACTVPNVLIWSRPSMSVQVLCIYTSAYEFLQLLSDKGYNGLSQYLQAAIKECWGSKDTGCVATSSRVFWIVEKLDEALLHHNKACETSKRSELTRSRHERKSQIASQDIFEITFQLFEDFRVHIKQTCDEEDSIAYIELITREVGKPCRKMFEHDLQELLEAVPRLNAIRVLSDGNTANMFANAWLRMLLLIPGVSEEKAQSILDHYPTFTSLYGAYRNPSQSREEKQNLLAYNVSGGKIERALSVKIFDIFGSVDSK</sequence>
<comment type="caution">
    <text evidence="3">The sequence shown here is derived from an EMBL/GenBank/DDBJ whole genome shotgun (WGS) entry which is preliminary data.</text>
</comment>
<keyword evidence="1" id="KW-0255">Endonuclease</keyword>
<dbReference type="InterPro" id="IPR042530">
    <property type="entry name" value="EME1/EME2_C"/>
</dbReference>
<dbReference type="GO" id="GO:0000727">
    <property type="term" value="P:double-strand break repair via break-induced replication"/>
    <property type="evidence" value="ECO:0007669"/>
    <property type="project" value="UniProtKB-UniRule"/>
</dbReference>
<dbReference type="STRING" id="65357.A0A024GKT7"/>
<dbReference type="GO" id="GO:0003677">
    <property type="term" value="F:DNA binding"/>
    <property type="evidence" value="ECO:0007669"/>
    <property type="project" value="UniProtKB-UniRule"/>
</dbReference>
<dbReference type="Gene3D" id="1.10.150.670">
    <property type="entry name" value="Crossover junction endonuclease EME1, DNA-binding domain"/>
    <property type="match status" value="1"/>
</dbReference>
<dbReference type="InterPro" id="IPR033309">
    <property type="entry name" value="Mus81"/>
</dbReference>
<dbReference type="InParanoid" id="A0A024GKT7"/>
<keyword evidence="1" id="KW-0233">DNA recombination</keyword>
<dbReference type="GO" id="GO:0048476">
    <property type="term" value="C:Holliday junction resolvase complex"/>
    <property type="evidence" value="ECO:0007669"/>
    <property type="project" value="UniProtKB-UniRule"/>
</dbReference>
<comment type="subunit">
    <text evidence="1">Interacts with EME1.</text>
</comment>
<evidence type="ECO:0000313" key="3">
    <source>
        <dbReference type="EMBL" id="CCI47344.1"/>
    </source>
</evidence>
<keyword evidence="1" id="KW-0540">Nuclease</keyword>
<comment type="function">
    <text evidence="1">Interacts with EME1 to form a DNA structure-specific endonuclease with substrate preference for branched DNA structures with a 5'-end at the branch nick. Typical substrates include 3'-flap structures, D-loops, replication forks and nicked Holliday junctions. May be required in mitosis for the processing of stalled or collapsed replication fork intermediates. May be required in meiosis for the repair of meiosis-specific double strand breaks subsequent to single-end invasion (SEI).</text>
</comment>
<dbReference type="Proteomes" id="UP000053237">
    <property type="component" value="Unassembled WGS sequence"/>
</dbReference>
<dbReference type="PANTHER" id="PTHR13451:SF0">
    <property type="entry name" value="CROSSOVER JUNCTION ENDONUCLEASE MUS81"/>
    <property type="match status" value="1"/>
</dbReference>
<feature type="compositionally biased region" description="Polar residues" evidence="2">
    <location>
        <begin position="91"/>
        <end position="101"/>
    </location>
</feature>
<dbReference type="GO" id="GO:0006308">
    <property type="term" value="P:DNA catabolic process"/>
    <property type="evidence" value="ECO:0007669"/>
    <property type="project" value="UniProtKB-UniRule"/>
</dbReference>
<dbReference type="EC" id="3.1.22.-" evidence="1"/>
<comment type="similarity">
    <text evidence="1">Belongs to the XPF family.</text>
</comment>
<dbReference type="GO" id="GO:0048257">
    <property type="term" value="F:3'-flap endonuclease activity"/>
    <property type="evidence" value="ECO:0007669"/>
    <property type="project" value="TreeGrafter"/>
</dbReference>
<keyword evidence="1" id="KW-0234">DNA repair</keyword>
<feature type="region of interest" description="Disordered" evidence="2">
    <location>
        <begin position="91"/>
        <end position="116"/>
    </location>
</feature>
<dbReference type="GO" id="GO:0008821">
    <property type="term" value="F:crossover junction DNA endonuclease activity"/>
    <property type="evidence" value="ECO:0007669"/>
    <property type="project" value="UniProtKB-UniRule"/>
</dbReference>
<dbReference type="GO" id="GO:0031573">
    <property type="term" value="P:mitotic intra-S DNA damage checkpoint signaling"/>
    <property type="evidence" value="ECO:0007669"/>
    <property type="project" value="TreeGrafter"/>
</dbReference>
<keyword evidence="1" id="KW-0479">Metal-binding</keyword>